<proteinExistence type="predicted"/>
<organism evidence="2 3">
    <name type="scientific">Dokdonella ginsengisoli</name>
    <dbReference type="NCBI Taxonomy" id="363846"/>
    <lineage>
        <taxon>Bacteria</taxon>
        <taxon>Pseudomonadati</taxon>
        <taxon>Pseudomonadota</taxon>
        <taxon>Gammaproteobacteria</taxon>
        <taxon>Lysobacterales</taxon>
        <taxon>Rhodanobacteraceae</taxon>
        <taxon>Dokdonella</taxon>
    </lineage>
</organism>
<protein>
    <submittedName>
        <fullName evidence="2">Chemotaxis protein CheW</fullName>
    </submittedName>
</protein>
<dbReference type="InterPro" id="IPR039315">
    <property type="entry name" value="CheW"/>
</dbReference>
<dbReference type="PANTHER" id="PTHR22617:SF43">
    <property type="entry name" value="PROTEIN PILI"/>
    <property type="match status" value="1"/>
</dbReference>
<dbReference type="RefSeq" id="WP_380019265.1">
    <property type="nucleotide sequence ID" value="NZ_JBHSHD010000003.1"/>
</dbReference>
<dbReference type="InterPro" id="IPR002545">
    <property type="entry name" value="CheW-lke_dom"/>
</dbReference>
<dbReference type="PANTHER" id="PTHR22617">
    <property type="entry name" value="CHEMOTAXIS SENSOR HISTIDINE KINASE-RELATED"/>
    <property type="match status" value="1"/>
</dbReference>
<comment type="caution">
    <text evidence="2">The sequence shown here is derived from an EMBL/GenBank/DDBJ whole genome shotgun (WGS) entry which is preliminary data.</text>
</comment>
<name>A0ABV9QR69_9GAMM</name>
<evidence type="ECO:0000259" key="1">
    <source>
        <dbReference type="PROSITE" id="PS50851"/>
    </source>
</evidence>
<dbReference type="EMBL" id="JBHSHD010000003">
    <property type="protein sequence ID" value="MFC4819497.1"/>
    <property type="molecule type" value="Genomic_DNA"/>
</dbReference>
<evidence type="ECO:0000313" key="3">
    <source>
        <dbReference type="Proteomes" id="UP001595886"/>
    </source>
</evidence>
<dbReference type="Gene3D" id="2.40.50.180">
    <property type="entry name" value="CheA-289, Domain 4"/>
    <property type="match status" value="1"/>
</dbReference>
<dbReference type="Proteomes" id="UP001595886">
    <property type="component" value="Unassembled WGS sequence"/>
</dbReference>
<dbReference type="SMART" id="SM00260">
    <property type="entry name" value="CheW"/>
    <property type="match status" value="1"/>
</dbReference>
<dbReference type="Pfam" id="PF01584">
    <property type="entry name" value="CheW"/>
    <property type="match status" value="1"/>
</dbReference>
<sequence length="183" mass="19551">MSRVDVSALSPFEALAAYEQRSLGHAAGAPEQIEAPGLWRGIGFRLGARHFVSSIAEVNEILTLPPLTAVPGARGWLLGIANVRGNLVPVVDLYEFIAGQRSAIGETSRVLVVRQPGGSVGLLVDEVLGQRSFSLEQIAAAVGEIDERYTRFVGENVQLGEVLWGLFSVAELVRTAEFQQAAA</sequence>
<dbReference type="InterPro" id="IPR036061">
    <property type="entry name" value="CheW-like_dom_sf"/>
</dbReference>
<accession>A0ABV9QR69</accession>
<reference evidence="3" key="1">
    <citation type="journal article" date="2019" name="Int. J. Syst. Evol. Microbiol.">
        <title>The Global Catalogue of Microorganisms (GCM) 10K type strain sequencing project: providing services to taxonomists for standard genome sequencing and annotation.</title>
        <authorList>
            <consortium name="The Broad Institute Genomics Platform"/>
            <consortium name="The Broad Institute Genome Sequencing Center for Infectious Disease"/>
            <person name="Wu L."/>
            <person name="Ma J."/>
        </authorList>
    </citation>
    <scope>NUCLEOTIDE SEQUENCE [LARGE SCALE GENOMIC DNA]</scope>
    <source>
        <strain evidence="3">CCUG 30340</strain>
    </source>
</reference>
<keyword evidence="3" id="KW-1185">Reference proteome</keyword>
<dbReference type="Gene3D" id="2.30.30.40">
    <property type="entry name" value="SH3 Domains"/>
    <property type="match status" value="1"/>
</dbReference>
<dbReference type="SUPFAM" id="SSF50341">
    <property type="entry name" value="CheW-like"/>
    <property type="match status" value="1"/>
</dbReference>
<gene>
    <name evidence="2" type="ORF">ACFO6Q_04135</name>
</gene>
<dbReference type="PROSITE" id="PS50851">
    <property type="entry name" value="CHEW"/>
    <property type="match status" value="1"/>
</dbReference>
<evidence type="ECO:0000313" key="2">
    <source>
        <dbReference type="EMBL" id="MFC4819497.1"/>
    </source>
</evidence>
<feature type="domain" description="CheW-like" evidence="1">
    <location>
        <begin position="38"/>
        <end position="178"/>
    </location>
</feature>